<dbReference type="OMA" id="SHEEYKI"/>
<protein>
    <submittedName>
        <fullName evidence="2">Uncharacterized protein</fullName>
    </submittedName>
</protein>
<accession>A0A0M9FRA2</accession>
<dbReference type="RefSeq" id="XP_015652832.1">
    <property type="nucleotide sequence ID" value="XM_015808379.1"/>
</dbReference>
<dbReference type="Proteomes" id="UP000037923">
    <property type="component" value="Unassembled WGS sequence"/>
</dbReference>
<dbReference type="EMBL" id="LGTL01000029">
    <property type="protein sequence ID" value="KPA74393.1"/>
    <property type="molecule type" value="Genomic_DNA"/>
</dbReference>
<feature type="region of interest" description="Disordered" evidence="1">
    <location>
        <begin position="24"/>
        <end position="114"/>
    </location>
</feature>
<reference evidence="2 3" key="1">
    <citation type="submission" date="2015-07" db="EMBL/GenBank/DDBJ databases">
        <title>High-quality genome of monoxenous trypanosomatid Leptomonas pyrrhocoris.</title>
        <authorList>
            <person name="Flegontov P."/>
            <person name="Butenko A."/>
            <person name="Firsov S."/>
            <person name="Vlcek C."/>
            <person name="Logacheva M.D."/>
            <person name="Field M."/>
            <person name="Filatov D."/>
            <person name="Flegontova O."/>
            <person name="Gerasimov E."/>
            <person name="Jackson A.P."/>
            <person name="Kelly S."/>
            <person name="Opperdoes F."/>
            <person name="O'Reilly A."/>
            <person name="Votypka J."/>
            <person name="Yurchenko V."/>
            <person name="Lukes J."/>
        </authorList>
    </citation>
    <scope>NUCLEOTIDE SEQUENCE [LARGE SCALE GENOMIC DNA]</scope>
    <source>
        <strain evidence="2">H10</strain>
    </source>
</reference>
<dbReference type="OrthoDB" id="10479137at2759"/>
<feature type="compositionally biased region" description="Basic and acidic residues" evidence="1">
    <location>
        <begin position="69"/>
        <end position="80"/>
    </location>
</feature>
<dbReference type="AlphaFoldDB" id="A0A0M9FRA2"/>
<sequence length="204" mass="22247">MSIDDSLPPRQSASLVHVMKTKLRNALSTTTPSETESDAVLDSRNGSPSAQTSPVFPSDNTQEQQGDSRPTRSDAVDDGTRSGASNTAVTESSPSSAASPSRQHSRPHALPTPDFYERFPRAVGPTANVVVTSHEEYKILLMTAKHIKVVANKRERSVEKGWLCQEDIQKGGFLVYHSANHHPQYFQLKKHAADVYGTATYISA</sequence>
<evidence type="ECO:0000313" key="2">
    <source>
        <dbReference type="EMBL" id="KPA74393.1"/>
    </source>
</evidence>
<feature type="compositionally biased region" description="Polar residues" evidence="1">
    <location>
        <begin position="82"/>
        <end position="91"/>
    </location>
</feature>
<dbReference type="VEuPathDB" id="TriTrypDB:LpyrH10_29_0140"/>
<feature type="compositionally biased region" description="Low complexity" evidence="1">
    <location>
        <begin position="92"/>
        <end position="101"/>
    </location>
</feature>
<keyword evidence="3" id="KW-1185">Reference proteome</keyword>
<comment type="caution">
    <text evidence="2">The sequence shown here is derived from an EMBL/GenBank/DDBJ whole genome shotgun (WGS) entry which is preliminary data.</text>
</comment>
<organism evidence="2 3">
    <name type="scientific">Leptomonas pyrrhocoris</name>
    <name type="common">Firebug parasite</name>
    <dbReference type="NCBI Taxonomy" id="157538"/>
    <lineage>
        <taxon>Eukaryota</taxon>
        <taxon>Discoba</taxon>
        <taxon>Euglenozoa</taxon>
        <taxon>Kinetoplastea</taxon>
        <taxon>Metakinetoplastina</taxon>
        <taxon>Trypanosomatida</taxon>
        <taxon>Trypanosomatidae</taxon>
        <taxon>Leishmaniinae</taxon>
        <taxon>Leptomonas</taxon>
    </lineage>
</organism>
<feature type="compositionally biased region" description="Polar residues" evidence="1">
    <location>
        <begin position="44"/>
        <end position="68"/>
    </location>
</feature>
<evidence type="ECO:0000256" key="1">
    <source>
        <dbReference type="SAM" id="MobiDB-lite"/>
    </source>
</evidence>
<dbReference type="GeneID" id="26909382"/>
<gene>
    <name evidence="2" type="ORF">ABB37_09099</name>
</gene>
<evidence type="ECO:0000313" key="3">
    <source>
        <dbReference type="Proteomes" id="UP000037923"/>
    </source>
</evidence>
<name>A0A0M9FRA2_LEPPY</name>
<proteinExistence type="predicted"/>